<reference evidence="2" key="1">
    <citation type="journal article" date="2022" name="bioRxiv">
        <title>Sequencing and chromosome-scale assembly of the giantPleurodeles waltlgenome.</title>
        <authorList>
            <person name="Brown T."/>
            <person name="Elewa A."/>
            <person name="Iarovenko S."/>
            <person name="Subramanian E."/>
            <person name="Araus A.J."/>
            <person name="Petzold A."/>
            <person name="Susuki M."/>
            <person name="Suzuki K.-i.T."/>
            <person name="Hayashi T."/>
            <person name="Toyoda A."/>
            <person name="Oliveira C."/>
            <person name="Osipova E."/>
            <person name="Leigh N.D."/>
            <person name="Simon A."/>
            <person name="Yun M.H."/>
        </authorList>
    </citation>
    <scope>NUCLEOTIDE SEQUENCE</scope>
    <source>
        <strain evidence="2">20211129_DDA</strain>
        <tissue evidence="2">Liver</tissue>
    </source>
</reference>
<organism evidence="2 3">
    <name type="scientific">Pleurodeles waltl</name>
    <name type="common">Iberian ribbed newt</name>
    <dbReference type="NCBI Taxonomy" id="8319"/>
    <lineage>
        <taxon>Eukaryota</taxon>
        <taxon>Metazoa</taxon>
        <taxon>Chordata</taxon>
        <taxon>Craniata</taxon>
        <taxon>Vertebrata</taxon>
        <taxon>Euteleostomi</taxon>
        <taxon>Amphibia</taxon>
        <taxon>Batrachia</taxon>
        <taxon>Caudata</taxon>
        <taxon>Salamandroidea</taxon>
        <taxon>Salamandridae</taxon>
        <taxon>Pleurodelinae</taxon>
        <taxon>Pleurodeles</taxon>
    </lineage>
</organism>
<name>A0AAV7UT58_PLEWA</name>
<evidence type="ECO:0000256" key="1">
    <source>
        <dbReference type="SAM" id="MobiDB-lite"/>
    </source>
</evidence>
<comment type="caution">
    <text evidence="2">The sequence shown here is derived from an EMBL/GenBank/DDBJ whole genome shotgun (WGS) entry which is preliminary data.</text>
</comment>
<keyword evidence="3" id="KW-1185">Reference proteome</keyword>
<accession>A0AAV7UT58</accession>
<proteinExistence type="predicted"/>
<sequence>MGLDNPQRVVQQKEGVDPFGNQPVSNHSVQMIPLSSGGTIPDYSIAVPEDKPSRGKDTTIYPGTAPTYLDLPPAPNEPILPPAVEATENWTLLRNKAAHWLGEKAGVSCELLEDLKMVRSVKWVRRRQKKLEEDYVIMSFKSLHLVETVLNRVVTWEVKSNSKTVLPLGFFCQPNEGWEASICSSRSGMSIPPQGYWRQPYGEWDGSSRTTGLGAGIRLLKN</sequence>
<protein>
    <submittedName>
        <fullName evidence="2">Uncharacterized protein</fullName>
    </submittedName>
</protein>
<dbReference type="Proteomes" id="UP001066276">
    <property type="component" value="Chromosome 2_2"/>
</dbReference>
<dbReference type="AlphaFoldDB" id="A0AAV7UT58"/>
<evidence type="ECO:0000313" key="2">
    <source>
        <dbReference type="EMBL" id="KAJ1190802.1"/>
    </source>
</evidence>
<dbReference type="EMBL" id="JANPWB010000004">
    <property type="protein sequence ID" value="KAJ1190802.1"/>
    <property type="molecule type" value="Genomic_DNA"/>
</dbReference>
<feature type="region of interest" description="Disordered" evidence="1">
    <location>
        <begin position="1"/>
        <end position="27"/>
    </location>
</feature>
<evidence type="ECO:0000313" key="3">
    <source>
        <dbReference type="Proteomes" id="UP001066276"/>
    </source>
</evidence>
<gene>
    <name evidence="2" type="ORF">NDU88_000121</name>
</gene>